<protein>
    <submittedName>
        <fullName evidence="1">Uncharacterized protein</fullName>
    </submittedName>
</protein>
<keyword evidence="2" id="KW-1185">Reference proteome</keyword>
<sequence>MSLQMVRFNAAVDPAAELRDRLTGVFADLDAASTTGPTSTAYASGSGTGFVSALELTDPTTNPLLTLPEAPRLRDAISRAAGGLIAPTPEPFTIAGAYKS</sequence>
<evidence type="ECO:0000313" key="2">
    <source>
        <dbReference type="Proteomes" id="UP000598054"/>
    </source>
</evidence>
<gene>
    <name evidence="1" type="ORF">I6J41_03745</name>
</gene>
<dbReference type="EMBL" id="CP070249">
    <property type="protein sequence ID" value="QRV39927.1"/>
    <property type="molecule type" value="Genomic_DNA"/>
</dbReference>
<dbReference type="RefSeq" id="WP_030119306.1">
    <property type="nucleotide sequence ID" value="NZ_CP070245.1"/>
</dbReference>
<organism evidence="1 2">
    <name type="scientific">Streptomyces californicus</name>
    <dbReference type="NCBI Taxonomy" id="67351"/>
    <lineage>
        <taxon>Bacteria</taxon>
        <taxon>Bacillati</taxon>
        <taxon>Actinomycetota</taxon>
        <taxon>Actinomycetes</taxon>
        <taxon>Kitasatosporales</taxon>
        <taxon>Streptomycetaceae</taxon>
        <taxon>Streptomyces</taxon>
    </lineage>
</organism>
<evidence type="ECO:0000313" key="1">
    <source>
        <dbReference type="EMBL" id="QRV39927.1"/>
    </source>
</evidence>
<reference evidence="1 2" key="1">
    <citation type="submission" date="2021-02" db="EMBL/GenBank/DDBJ databases">
        <title>FDA dAtabase for Regulatory Grade micrObial Sequences (FDA-ARGOS): Supporting development and validation of Infectious Disease Dx tests.</title>
        <authorList>
            <person name="Sproer C."/>
            <person name="Gronow S."/>
            <person name="Severitt S."/>
            <person name="Schroder I."/>
            <person name="Tallon L."/>
            <person name="Sadzewicz L."/>
            <person name="Zhao X."/>
            <person name="Boylan J."/>
            <person name="Ott S."/>
            <person name="Bowen H."/>
            <person name="Vavikolanu K."/>
            <person name="Mehta A."/>
            <person name="Aluvathingal J."/>
            <person name="Nadendla S."/>
            <person name="Lowell S."/>
            <person name="Myers T."/>
            <person name="Yan Y."/>
            <person name="Sichtig H."/>
        </authorList>
    </citation>
    <scope>NUCLEOTIDE SEQUENCE [LARGE SCALE GENOMIC DNA]</scope>
    <source>
        <strain evidence="1 2">FDAARGOS_1211</strain>
    </source>
</reference>
<dbReference type="Proteomes" id="UP000598054">
    <property type="component" value="Chromosome"/>
</dbReference>
<name>A0ABX7IX08_9ACTN</name>
<proteinExistence type="predicted"/>
<accession>A0ABX7IX08</accession>